<organism evidence="1 2">
    <name type="scientific">Portunus trituberculatus</name>
    <name type="common">Swimming crab</name>
    <name type="synonym">Neptunus trituberculatus</name>
    <dbReference type="NCBI Taxonomy" id="210409"/>
    <lineage>
        <taxon>Eukaryota</taxon>
        <taxon>Metazoa</taxon>
        <taxon>Ecdysozoa</taxon>
        <taxon>Arthropoda</taxon>
        <taxon>Crustacea</taxon>
        <taxon>Multicrustacea</taxon>
        <taxon>Malacostraca</taxon>
        <taxon>Eumalacostraca</taxon>
        <taxon>Eucarida</taxon>
        <taxon>Decapoda</taxon>
        <taxon>Pleocyemata</taxon>
        <taxon>Brachyura</taxon>
        <taxon>Eubrachyura</taxon>
        <taxon>Portunoidea</taxon>
        <taxon>Portunidae</taxon>
        <taxon>Portuninae</taxon>
        <taxon>Portunus</taxon>
    </lineage>
</organism>
<name>A0A5B7GN72_PORTR</name>
<sequence>MVGFLFARVSHGRGSSYRPCYESTYEQWFMSQLAFTTPADHSPFMLLDEKMACWGQIQKDYMTASLPPAGVRRPNFTRGEMLRMIHEVKPRLPVITDKLDHSTGQASPIREMRELGRVQSAKSPE</sequence>
<proteinExistence type="predicted"/>
<reference evidence="1 2" key="1">
    <citation type="submission" date="2019-05" db="EMBL/GenBank/DDBJ databases">
        <title>Another draft genome of Portunus trituberculatus and its Hox gene families provides insights of decapod evolution.</title>
        <authorList>
            <person name="Jeong J.-H."/>
            <person name="Song I."/>
            <person name="Kim S."/>
            <person name="Choi T."/>
            <person name="Kim D."/>
            <person name="Ryu S."/>
            <person name="Kim W."/>
        </authorList>
    </citation>
    <scope>NUCLEOTIDE SEQUENCE [LARGE SCALE GENOMIC DNA]</scope>
    <source>
        <tissue evidence="1">Muscle</tissue>
    </source>
</reference>
<evidence type="ECO:0000313" key="2">
    <source>
        <dbReference type="Proteomes" id="UP000324222"/>
    </source>
</evidence>
<keyword evidence="2" id="KW-1185">Reference proteome</keyword>
<dbReference type="EMBL" id="VSRR010016208">
    <property type="protein sequence ID" value="MPC59049.1"/>
    <property type="molecule type" value="Genomic_DNA"/>
</dbReference>
<gene>
    <name evidence="1" type="ORF">E2C01_053064</name>
</gene>
<dbReference type="AlphaFoldDB" id="A0A5B7GN72"/>
<comment type="caution">
    <text evidence="1">The sequence shown here is derived from an EMBL/GenBank/DDBJ whole genome shotgun (WGS) entry which is preliminary data.</text>
</comment>
<protein>
    <submittedName>
        <fullName evidence="1">Uncharacterized protein</fullName>
    </submittedName>
</protein>
<evidence type="ECO:0000313" key="1">
    <source>
        <dbReference type="EMBL" id="MPC59049.1"/>
    </source>
</evidence>
<dbReference type="Proteomes" id="UP000324222">
    <property type="component" value="Unassembled WGS sequence"/>
</dbReference>
<accession>A0A5B7GN72</accession>